<evidence type="ECO:0000313" key="2">
    <source>
        <dbReference type="Proteomes" id="UP000324748"/>
    </source>
</evidence>
<comment type="caution">
    <text evidence="1">The sequence shown here is derived from an EMBL/GenBank/DDBJ whole genome shotgun (WGS) entry which is preliminary data.</text>
</comment>
<dbReference type="EMBL" id="VSWC01000071">
    <property type="protein sequence ID" value="KAA1095558.1"/>
    <property type="molecule type" value="Genomic_DNA"/>
</dbReference>
<name>A0A5B0P5T0_PUCGR</name>
<proteinExistence type="predicted"/>
<evidence type="ECO:0000313" key="1">
    <source>
        <dbReference type="EMBL" id="KAA1095558.1"/>
    </source>
</evidence>
<feature type="non-terminal residue" evidence="1">
    <location>
        <position position="75"/>
    </location>
</feature>
<dbReference type="AlphaFoldDB" id="A0A5B0P5T0"/>
<organism evidence="1 2">
    <name type="scientific">Puccinia graminis f. sp. tritici</name>
    <dbReference type="NCBI Taxonomy" id="56615"/>
    <lineage>
        <taxon>Eukaryota</taxon>
        <taxon>Fungi</taxon>
        <taxon>Dikarya</taxon>
        <taxon>Basidiomycota</taxon>
        <taxon>Pucciniomycotina</taxon>
        <taxon>Pucciniomycetes</taxon>
        <taxon>Pucciniales</taxon>
        <taxon>Pucciniaceae</taxon>
        <taxon>Puccinia</taxon>
    </lineage>
</organism>
<gene>
    <name evidence="1" type="ORF">PGT21_001000</name>
</gene>
<feature type="non-terminal residue" evidence="1">
    <location>
        <position position="1"/>
    </location>
</feature>
<dbReference type="Proteomes" id="UP000324748">
    <property type="component" value="Unassembled WGS sequence"/>
</dbReference>
<accession>A0A5B0P5T0</accession>
<sequence>LRVKIIQLFHNIITKSLHTYHQSLINSLARFPHPTCINPFHNRFNRYHLTIIASVIHSTMCRCPRISMLPAHIDF</sequence>
<protein>
    <submittedName>
        <fullName evidence="1">Uncharacterized protein</fullName>
    </submittedName>
</protein>
<keyword evidence="2" id="KW-1185">Reference proteome</keyword>
<reference evidence="1 2" key="1">
    <citation type="submission" date="2019-05" db="EMBL/GenBank/DDBJ databases">
        <title>Emergence of the Ug99 lineage of the wheat stem rust pathogen through somatic hybridization.</title>
        <authorList>
            <person name="Li F."/>
            <person name="Upadhyaya N.M."/>
            <person name="Sperschneider J."/>
            <person name="Matny O."/>
            <person name="Nguyen-Phuc H."/>
            <person name="Mago R."/>
            <person name="Raley C."/>
            <person name="Miller M.E."/>
            <person name="Silverstein K.A.T."/>
            <person name="Henningsen E."/>
            <person name="Hirsch C.D."/>
            <person name="Visser B."/>
            <person name="Pretorius Z.A."/>
            <person name="Steffenson B.J."/>
            <person name="Schwessinger B."/>
            <person name="Dodds P.N."/>
            <person name="Figueroa M."/>
        </authorList>
    </citation>
    <scope>NUCLEOTIDE SEQUENCE [LARGE SCALE GENOMIC DNA]</scope>
    <source>
        <strain evidence="1">21-0</strain>
    </source>
</reference>